<protein>
    <recommendedName>
        <fullName evidence="2">BSD domain-containing protein</fullName>
    </recommendedName>
</protein>
<keyword evidence="4" id="KW-1185">Reference proteome</keyword>
<dbReference type="InterPro" id="IPR005607">
    <property type="entry name" value="BSD_dom"/>
</dbReference>
<dbReference type="InterPro" id="IPR035925">
    <property type="entry name" value="BSD_dom_sf"/>
</dbReference>
<dbReference type="PANTHER" id="PTHR31923:SF4">
    <property type="entry name" value="BSD DOMAIN-CONTAINING PROTEIN"/>
    <property type="match status" value="1"/>
</dbReference>
<evidence type="ECO:0000256" key="1">
    <source>
        <dbReference type="SAM" id="MobiDB-lite"/>
    </source>
</evidence>
<sequence length="521" mass="56957">MSWLARSIANSLKLDDDDDDGHYPNPNVTDSKSPPIPQPDPHVNSSSPPSPSSTASANTPRGVKEDLSELTKTLSRQFWGVASFLAPPPDPSSPSSPPPRQISDKPGDSPQAHELSDPEESNEDLIAGIRSDFAEIGGKFKSGISKLSSNATVSEITKIASNFLQIGPERDFTDKDLVGSAVGITEEVIAFVRDIAMHPETWLDFPISDEEDFDDFDMSDVQQEHALEVERLAPRLAALRIELCPGYMSEGCFWKIYFVLLHPRLSKHDAALLSTSQIMEARAMLSQELQSKAKGTRVDSSEIGNSRSKGTADLPYEESLSVPSRAEYESVPLKTSVIELAPSTTVAETSGNEAIPSGIAYERETEKHPVLSTEMQIIDKAVVEEESVDQAKQRHLSSSIPKILDEKFEDDADDWLKEESSGMVGTSGSTMYMENDEDVSFSDLEEDDGDVPTSYKKVALGSDASRKDSRDWVQLSKGSSDSVKDINPVSVKHAGSEQVSARNSESKESNDWLDVDDIDVM</sequence>
<dbReference type="AlphaFoldDB" id="A0A2C9UQS5"/>
<comment type="caution">
    <text evidence="3">The sequence shown here is derived from an EMBL/GenBank/DDBJ whole genome shotgun (WGS) entry which is preliminary data.</text>
</comment>
<proteinExistence type="predicted"/>
<dbReference type="EMBL" id="CM004399">
    <property type="protein sequence ID" value="OAY33592.1"/>
    <property type="molecule type" value="Genomic_DNA"/>
</dbReference>
<dbReference type="Proteomes" id="UP000091857">
    <property type="component" value="Chromosome 13"/>
</dbReference>
<feature type="compositionally biased region" description="Acidic residues" evidence="1">
    <location>
        <begin position="511"/>
        <end position="521"/>
    </location>
</feature>
<feature type="region of interest" description="Disordered" evidence="1">
    <location>
        <begin position="294"/>
        <end position="318"/>
    </location>
</feature>
<feature type="region of interest" description="Disordered" evidence="1">
    <location>
        <begin position="461"/>
        <end position="521"/>
    </location>
</feature>
<dbReference type="SUPFAM" id="SSF140383">
    <property type="entry name" value="BSD domain-like"/>
    <property type="match status" value="1"/>
</dbReference>
<feature type="compositionally biased region" description="Pro residues" evidence="1">
    <location>
        <begin position="86"/>
        <end position="100"/>
    </location>
</feature>
<gene>
    <name evidence="3" type="ORF">MANES_13G109700v8</name>
</gene>
<dbReference type="PROSITE" id="PS50858">
    <property type="entry name" value="BSD"/>
    <property type="match status" value="1"/>
</dbReference>
<dbReference type="PANTHER" id="PTHR31923">
    <property type="entry name" value="BSD DOMAIN-CONTAINING PROTEIN"/>
    <property type="match status" value="1"/>
</dbReference>
<dbReference type="OrthoDB" id="2021158at2759"/>
<feature type="region of interest" description="Disordered" evidence="1">
    <location>
        <begin position="1"/>
        <end position="70"/>
    </location>
</feature>
<dbReference type="STRING" id="3983.A0A2C9UQS5"/>
<evidence type="ECO:0000313" key="4">
    <source>
        <dbReference type="Proteomes" id="UP000091857"/>
    </source>
</evidence>
<accession>A0A2C9UQS5</accession>
<feature type="domain" description="BSD" evidence="2">
    <location>
        <begin position="213"/>
        <end position="265"/>
    </location>
</feature>
<feature type="compositionally biased region" description="Low complexity" evidence="1">
    <location>
        <begin position="44"/>
        <end position="60"/>
    </location>
</feature>
<reference evidence="4" key="1">
    <citation type="journal article" date="2016" name="Nat. Biotechnol.">
        <title>Sequencing wild and cultivated cassava and related species reveals extensive interspecific hybridization and genetic diversity.</title>
        <authorList>
            <person name="Bredeson J.V."/>
            <person name="Lyons J.B."/>
            <person name="Prochnik S.E."/>
            <person name="Wu G.A."/>
            <person name="Ha C.M."/>
            <person name="Edsinger-Gonzales E."/>
            <person name="Grimwood J."/>
            <person name="Schmutz J."/>
            <person name="Rabbi I.Y."/>
            <person name="Egesi C."/>
            <person name="Nauluvula P."/>
            <person name="Lebot V."/>
            <person name="Ndunguru J."/>
            <person name="Mkamilo G."/>
            <person name="Bart R.S."/>
            <person name="Setter T.L."/>
            <person name="Gleadow R.M."/>
            <person name="Kulakow P."/>
            <person name="Ferguson M.E."/>
            <person name="Rounsley S."/>
            <person name="Rokhsar D.S."/>
        </authorList>
    </citation>
    <scope>NUCLEOTIDE SEQUENCE [LARGE SCALE GENOMIC DNA]</scope>
    <source>
        <strain evidence="4">cv. AM560-2</strain>
    </source>
</reference>
<evidence type="ECO:0000313" key="3">
    <source>
        <dbReference type="EMBL" id="OAY33592.1"/>
    </source>
</evidence>
<feature type="region of interest" description="Disordered" evidence="1">
    <location>
        <begin position="83"/>
        <end position="122"/>
    </location>
</feature>
<dbReference type="SMART" id="SM00751">
    <property type="entry name" value="BSD"/>
    <property type="match status" value="1"/>
</dbReference>
<organism evidence="3 4">
    <name type="scientific">Manihot esculenta</name>
    <name type="common">Cassava</name>
    <name type="synonym">Jatropha manihot</name>
    <dbReference type="NCBI Taxonomy" id="3983"/>
    <lineage>
        <taxon>Eukaryota</taxon>
        <taxon>Viridiplantae</taxon>
        <taxon>Streptophyta</taxon>
        <taxon>Embryophyta</taxon>
        <taxon>Tracheophyta</taxon>
        <taxon>Spermatophyta</taxon>
        <taxon>Magnoliopsida</taxon>
        <taxon>eudicotyledons</taxon>
        <taxon>Gunneridae</taxon>
        <taxon>Pentapetalae</taxon>
        <taxon>rosids</taxon>
        <taxon>fabids</taxon>
        <taxon>Malpighiales</taxon>
        <taxon>Euphorbiaceae</taxon>
        <taxon>Crotonoideae</taxon>
        <taxon>Manihoteae</taxon>
        <taxon>Manihot</taxon>
    </lineage>
</organism>
<dbReference type="Pfam" id="PF03909">
    <property type="entry name" value="BSD"/>
    <property type="match status" value="1"/>
</dbReference>
<evidence type="ECO:0000259" key="2">
    <source>
        <dbReference type="PROSITE" id="PS50858"/>
    </source>
</evidence>
<dbReference type="Gene3D" id="1.10.3970.10">
    <property type="entry name" value="BSD domain"/>
    <property type="match status" value="1"/>
</dbReference>
<dbReference type="Gramene" id="Manes.13G109700.1.v8.1">
    <property type="protein sequence ID" value="Manes.13G109700.1.v8.1.CDS"/>
    <property type="gene ID" value="Manes.13G109700.v8.1"/>
</dbReference>
<name>A0A2C9UQS5_MANES</name>